<dbReference type="AlphaFoldDB" id="A0A699YTB7"/>
<proteinExistence type="predicted"/>
<name>A0A699YTB7_HAELA</name>
<sequence length="94" mass="9600">MDILASASAIGPLTHIAAFVAIVACDPLRHIAAAFPCLVVCQACAAAAGRRCALRQSTRKGGGVQPWRGQVMSRHRACSPCIALDASVCVGKAG</sequence>
<evidence type="ECO:0000313" key="1">
    <source>
        <dbReference type="EMBL" id="GFH10186.1"/>
    </source>
</evidence>
<dbReference type="Proteomes" id="UP000485058">
    <property type="component" value="Unassembled WGS sequence"/>
</dbReference>
<organism evidence="1 2">
    <name type="scientific">Haematococcus lacustris</name>
    <name type="common">Green alga</name>
    <name type="synonym">Haematococcus pluvialis</name>
    <dbReference type="NCBI Taxonomy" id="44745"/>
    <lineage>
        <taxon>Eukaryota</taxon>
        <taxon>Viridiplantae</taxon>
        <taxon>Chlorophyta</taxon>
        <taxon>core chlorophytes</taxon>
        <taxon>Chlorophyceae</taxon>
        <taxon>CS clade</taxon>
        <taxon>Chlamydomonadales</taxon>
        <taxon>Haematococcaceae</taxon>
        <taxon>Haematococcus</taxon>
    </lineage>
</organism>
<accession>A0A699YTB7</accession>
<reference evidence="1 2" key="1">
    <citation type="submission" date="2020-02" db="EMBL/GenBank/DDBJ databases">
        <title>Draft genome sequence of Haematococcus lacustris strain NIES-144.</title>
        <authorList>
            <person name="Morimoto D."/>
            <person name="Nakagawa S."/>
            <person name="Yoshida T."/>
            <person name="Sawayama S."/>
        </authorList>
    </citation>
    <scope>NUCLEOTIDE SEQUENCE [LARGE SCALE GENOMIC DNA]</scope>
    <source>
        <strain evidence="1 2">NIES-144</strain>
    </source>
</reference>
<protein>
    <submittedName>
        <fullName evidence="1">Uncharacterized protein</fullName>
    </submittedName>
</protein>
<comment type="caution">
    <text evidence="1">The sequence shown here is derived from an EMBL/GenBank/DDBJ whole genome shotgun (WGS) entry which is preliminary data.</text>
</comment>
<gene>
    <name evidence="1" type="ORF">HaLaN_05455</name>
</gene>
<evidence type="ECO:0000313" key="2">
    <source>
        <dbReference type="Proteomes" id="UP000485058"/>
    </source>
</evidence>
<keyword evidence="2" id="KW-1185">Reference proteome</keyword>
<dbReference type="EMBL" id="BLLF01000293">
    <property type="protein sequence ID" value="GFH10186.1"/>
    <property type="molecule type" value="Genomic_DNA"/>
</dbReference>